<dbReference type="PROSITE" id="PS50231">
    <property type="entry name" value="RICIN_B_LECTIN"/>
    <property type="match status" value="1"/>
</dbReference>
<reference evidence="13" key="1">
    <citation type="submission" date="2020-11" db="EMBL/GenBank/DDBJ databases">
        <authorList>
            <person name="Tran Van P."/>
        </authorList>
    </citation>
    <scope>NUCLEOTIDE SEQUENCE</scope>
</reference>
<evidence type="ECO:0000256" key="4">
    <source>
        <dbReference type="ARBA" id="ARBA00022734"/>
    </source>
</evidence>
<keyword evidence="10" id="KW-0325">Glycoprotein</keyword>
<evidence type="ECO:0000256" key="6">
    <source>
        <dbReference type="ARBA" id="ARBA00022989"/>
    </source>
</evidence>
<dbReference type="SUPFAM" id="SSF53448">
    <property type="entry name" value="Nucleotide-diphospho-sugar transferases"/>
    <property type="match status" value="1"/>
</dbReference>
<protein>
    <recommendedName>
        <fullName evidence="11">Polypeptide N-acetylgalactosaminyltransferase</fullName>
        <ecNumber evidence="11">2.4.1.-</ecNumber>
    </recommendedName>
    <alternativeName>
        <fullName evidence="11">Protein-UDP acetylgalactosaminyltransferase</fullName>
    </alternativeName>
</protein>
<evidence type="ECO:0000256" key="3">
    <source>
        <dbReference type="ARBA" id="ARBA00022692"/>
    </source>
</evidence>
<organism evidence="13">
    <name type="scientific">Timema tahoe</name>
    <dbReference type="NCBI Taxonomy" id="61484"/>
    <lineage>
        <taxon>Eukaryota</taxon>
        <taxon>Metazoa</taxon>
        <taxon>Ecdysozoa</taxon>
        <taxon>Arthropoda</taxon>
        <taxon>Hexapoda</taxon>
        <taxon>Insecta</taxon>
        <taxon>Pterygota</taxon>
        <taxon>Neoptera</taxon>
        <taxon>Polyneoptera</taxon>
        <taxon>Phasmatodea</taxon>
        <taxon>Timematodea</taxon>
        <taxon>Timematoidea</taxon>
        <taxon>Timematidae</taxon>
        <taxon>Timema</taxon>
    </lineage>
</organism>
<dbReference type="Pfam" id="PF00652">
    <property type="entry name" value="Ricin_B_lectin"/>
    <property type="match status" value="1"/>
</dbReference>
<proteinExistence type="inferred from homology"/>
<name>A0A7R9NY78_9NEOP</name>
<comment type="cofactor">
    <cofactor evidence="11">
        <name>Mn(2+)</name>
        <dbReference type="ChEBI" id="CHEBI:29035"/>
    </cofactor>
</comment>
<evidence type="ECO:0000256" key="9">
    <source>
        <dbReference type="ARBA" id="ARBA00023157"/>
    </source>
</evidence>
<dbReference type="UniPathway" id="UPA00378"/>
<sequence>MRRSVKGVLKFLLLAALTVITTVVVFRYVRRMEVIRDMGVHEARGAMPLPPENQDHLVIMKPIVSDGNSSGFKIDWHDYAVILSDSKRKGKGEQGKPAYLSPDDTSLKQTLYKVNGFNAALSDEIALNRSLPDIRHPGCKSKKYLRNLPAVSVIVPFHNEHWSTLLRTAVSVINRSPKHLLQEVILVDDASTKDHCKKPLDDYVAQHLAKVKVIHLPERSGLIRARLAGARRATAQVLIFLDSHTEANVNWLPPLLEPIAEDYRTCVCPFIDVVAFETFEYRAQDEGARGAFDWEFFYKRLPLLPSDLENPTEPFKSPVMAGGLFAISTKFFWELGGYDEGLEIWGGEQYELSFKIWQCGGQMVDAPCSRVGHIYRKFAPFPNPGKGDFVGRNYRRVAEVWMDEYKEYLYKRRPHYRTIDTGDLTQQKGLREALKCKSFKWFMENVAFDLPLKYPPIEPPDFAEGEIRSVAAPELCVDTENKGGDQSFGLKPCIKDMRGRSGEQSFVLTWHKDVRPKGRTMCWDVANVQDKASISLYACHGMQGNQLWKYNMWGTRHGRFREHEVWSGPGSKESVGAVGASAKKRLKGRTVRNNKFTPLPLCLNQPDPKWNSNNIVDFLRIHEQYPVLWNIKHRDYINLNLKYVVLKKNEHQWLVHGANPRCLDSNPGRQTLFVTTCDTNSITQKWRFEHVDLKALANWDHTGPK</sequence>
<keyword evidence="11" id="KW-0464">Manganese</keyword>
<keyword evidence="8 11" id="KW-0472">Membrane</keyword>
<keyword evidence="3 11" id="KW-0812">Transmembrane</keyword>
<dbReference type="GO" id="GO:0030246">
    <property type="term" value="F:carbohydrate binding"/>
    <property type="evidence" value="ECO:0007669"/>
    <property type="project" value="UniProtKB-KW"/>
</dbReference>
<dbReference type="AlphaFoldDB" id="A0A7R9NY78"/>
<evidence type="ECO:0000256" key="8">
    <source>
        <dbReference type="ARBA" id="ARBA00023136"/>
    </source>
</evidence>
<accession>A0A7R9NY78</accession>
<evidence type="ECO:0000256" key="1">
    <source>
        <dbReference type="ARBA" id="ARBA00004323"/>
    </source>
</evidence>
<dbReference type="Gene3D" id="3.90.550.10">
    <property type="entry name" value="Spore Coat Polysaccharide Biosynthesis Protein SpsA, Chain A"/>
    <property type="match status" value="1"/>
</dbReference>
<dbReference type="GO" id="GO:0004653">
    <property type="term" value="F:polypeptide N-acetylgalactosaminyltransferase activity"/>
    <property type="evidence" value="ECO:0007669"/>
    <property type="project" value="TreeGrafter"/>
</dbReference>
<dbReference type="Gene3D" id="2.80.10.50">
    <property type="match status" value="2"/>
</dbReference>
<dbReference type="EC" id="2.4.1.-" evidence="11"/>
<dbReference type="GO" id="GO:0000139">
    <property type="term" value="C:Golgi membrane"/>
    <property type="evidence" value="ECO:0007669"/>
    <property type="project" value="UniProtKB-SubCell"/>
</dbReference>
<dbReference type="PANTHER" id="PTHR11675">
    <property type="entry name" value="N-ACETYLGALACTOSAMINYLTRANSFERASE"/>
    <property type="match status" value="1"/>
</dbReference>
<dbReference type="CDD" id="cd02510">
    <property type="entry name" value="pp-GalNAc-T"/>
    <property type="match status" value="1"/>
</dbReference>
<evidence type="ECO:0000256" key="5">
    <source>
        <dbReference type="ARBA" id="ARBA00022968"/>
    </source>
</evidence>
<keyword evidence="11" id="KW-0328">Glycosyltransferase</keyword>
<keyword evidence="7 11" id="KW-0333">Golgi apparatus</keyword>
<evidence type="ECO:0000259" key="12">
    <source>
        <dbReference type="SMART" id="SM00458"/>
    </source>
</evidence>
<dbReference type="PANTHER" id="PTHR11675:SF134">
    <property type="entry name" value="N-ACETYLGALACTOSAMINYLTRANSFERASE 4-RELATED"/>
    <property type="match status" value="1"/>
</dbReference>
<evidence type="ECO:0000313" key="13">
    <source>
        <dbReference type="EMBL" id="CAD7460601.1"/>
    </source>
</evidence>
<dbReference type="GO" id="GO:0006493">
    <property type="term" value="P:protein O-linked glycosylation"/>
    <property type="evidence" value="ECO:0007669"/>
    <property type="project" value="TreeGrafter"/>
</dbReference>
<evidence type="ECO:0000256" key="7">
    <source>
        <dbReference type="ARBA" id="ARBA00023034"/>
    </source>
</evidence>
<dbReference type="Pfam" id="PF00535">
    <property type="entry name" value="Glycos_transf_2"/>
    <property type="match status" value="1"/>
</dbReference>
<dbReference type="SUPFAM" id="SSF50370">
    <property type="entry name" value="Ricin B-like lectins"/>
    <property type="match status" value="2"/>
</dbReference>
<evidence type="ECO:0000256" key="11">
    <source>
        <dbReference type="RuleBase" id="RU361242"/>
    </source>
</evidence>
<comment type="pathway">
    <text evidence="11">Protein modification; protein glycosylation.</text>
</comment>
<comment type="subcellular location">
    <subcellularLocation>
        <location evidence="1 11">Golgi apparatus membrane</location>
        <topology evidence="1 11">Single-pass type II membrane protein</topology>
    </subcellularLocation>
</comment>
<gene>
    <name evidence="13" type="ORF">TTEB3V08_LOCUS8525</name>
</gene>
<keyword evidence="6 11" id="KW-1133">Transmembrane helix</keyword>
<keyword evidence="5" id="KW-0735">Signal-anchor</keyword>
<comment type="similarity">
    <text evidence="2 11">Belongs to the glycosyltransferase 2 family. GalNAc-T subfamily.</text>
</comment>
<dbReference type="InterPro" id="IPR035992">
    <property type="entry name" value="Ricin_B-like_lectins"/>
</dbReference>
<dbReference type="EMBL" id="OE003851">
    <property type="protein sequence ID" value="CAD7460601.1"/>
    <property type="molecule type" value="Genomic_DNA"/>
</dbReference>
<dbReference type="FunFam" id="3.90.550.10:FF:000029">
    <property type="entry name" value="Polypeptide N-acetylgalactosaminyltransferase"/>
    <property type="match status" value="1"/>
</dbReference>
<dbReference type="InterPro" id="IPR045885">
    <property type="entry name" value="GalNAc-T"/>
</dbReference>
<dbReference type="InterPro" id="IPR029044">
    <property type="entry name" value="Nucleotide-diphossugar_trans"/>
</dbReference>
<dbReference type="InterPro" id="IPR000772">
    <property type="entry name" value="Ricin_B_lectin"/>
</dbReference>
<dbReference type="SMART" id="SM00458">
    <property type="entry name" value="RICIN"/>
    <property type="match status" value="1"/>
</dbReference>
<feature type="transmembrane region" description="Helical" evidence="11">
    <location>
        <begin position="7"/>
        <end position="29"/>
    </location>
</feature>
<dbReference type="InterPro" id="IPR001173">
    <property type="entry name" value="Glyco_trans_2-like"/>
</dbReference>
<evidence type="ECO:0000256" key="10">
    <source>
        <dbReference type="ARBA" id="ARBA00023180"/>
    </source>
</evidence>
<evidence type="ECO:0000256" key="2">
    <source>
        <dbReference type="ARBA" id="ARBA00005680"/>
    </source>
</evidence>
<feature type="domain" description="Ricin B lectin" evidence="12">
    <location>
        <begin position="464"/>
        <end position="613"/>
    </location>
</feature>
<keyword evidence="11" id="KW-0808">Transferase</keyword>
<keyword evidence="4 11" id="KW-0430">Lectin</keyword>
<keyword evidence="9 11" id="KW-1015">Disulfide bond</keyword>